<proteinExistence type="predicted"/>
<name>A0A8H3ENS8_9LECA</name>
<sequence length="553" mass="60180">MNSIPRVKHFIGVLGLTNLITASVIPDAKALKASTEHLITRDASPWPYGVIGDSWGSGVSYNDDVLYDNNLDNCLRTKESHGPQMEADTSWTGNFSSGLRDAACSGSPLVDLAKGKYQMGKVGTPNVVVMTSGGNNCGFGTIVDVCIYHSEPLRNYGPAYKDDTDRTGACAKALDDAQNYITNNLQQDLINTINDILADSNVKSKPDFLLYLTGYAQFFGTDYDPWCNNQYWNVLGSLPGKSPIPYLSVELRTAFNDRVSKVNSLYKTTVEQHFAKQVRFVDLDPGFSGHRFCEPGANYDDQVNKDTHFTKVYLWNLNYKWQIANQPAPNPDERNGNISAQEASQLFGNNGVTAWNNGVTASSGGGEGNVPGNGWRLRPFHPRYTGYTSIKTAILAQLKADGLPKAATSSTSSPPPSSSYVKGTCSFHLTETEDCAKVGENLYGVVKMYDNAKNVIGQTVKDDDHPIGYAMDAGNSYSFSSNLSDPLVITGEHENDYVQFKIGALSWQSKTPNGGASCTVGGWNPNDGPVCGLRTGNENAVSLLRFVRENSTY</sequence>
<dbReference type="InterPro" id="IPR036514">
    <property type="entry name" value="SGNH_hydro_sf"/>
</dbReference>
<dbReference type="SUPFAM" id="SSF52266">
    <property type="entry name" value="SGNH hydrolase"/>
    <property type="match status" value="1"/>
</dbReference>
<dbReference type="GO" id="GO:0016788">
    <property type="term" value="F:hydrolase activity, acting on ester bonds"/>
    <property type="evidence" value="ECO:0007669"/>
    <property type="project" value="InterPro"/>
</dbReference>
<dbReference type="PANTHER" id="PTHR37981:SF1">
    <property type="entry name" value="SGNH HYDROLASE-TYPE ESTERASE DOMAIN-CONTAINING PROTEIN"/>
    <property type="match status" value="1"/>
</dbReference>
<evidence type="ECO:0008006" key="3">
    <source>
        <dbReference type="Google" id="ProtNLM"/>
    </source>
</evidence>
<reference evidence="1" key="1">
    <citation type="submission" date="2021-03" db="EMBL/GenBank/DDBJ databases">
        <authorList>
            <person name="Tagirdzhanova G."/>
        </authorList>
    </citation>
    <scope>NUCLEOTIDE SEQUENCE</scope>
</reference>
<dbReference type="EMBL" id="CAJPDT010000004">
    <property type="protein sequence ID" value="CAF9907798.1"/>
    <property type="molecule type" value="Genomic_DNA"/>
</dbReference>
<dbReference type="GO" id="GO:0006629">
    <property type="term" value="P:lipid metabolic process"/>
    <property type="evidence" value="ECO:0007669"/>
    <property type="project" value="TreeGrafter"/>
</dbReference>
<dbReference type="PANTHER" id="PTHR37981">
    <property type="entry name" value="LIPASE 2"/>
    <property type="match status" value="1"/>
</dbReference>
<accession>A0A8H3ENS8</accession>
<dbReference type="Gene3D" id="3.40.50.1110">
    <property type="entry name" value="SGNH hydrolase"/>
    <property type="match status" value="1"/>
</dbReference>
<dbReference type="CDD" id="cd01823">
    <property type="entry name" value="SEST_like"/>
    <property type="match status" value="1"/>
</dbReference>
<comment type="caution">
    <text evidence="1">The sequence shown here is derived from an EMBL/GenBank/DDBJ whole genome shotgun (WGS) entry which is preliminary data.</text>
</comment>
<evidence type="ECO:0000313" key="2">
    <source>
        <dbReference type="Proteomes" id="UP000664534"/>
    </source>
</evidence>
<keyword evidence="2" id="KW-1185">Reference proteome</keyword>
<dbReference type="OrthoDB" id="21678at2759"/>
<organism evidence="1 2">
    <name type="scientific">Imshaugia aleurites</name>
    <dbReference type="NCBI Taxonomy" id="172621"/>
    <lineage>
        <taxon>Eukaryota</taxon>
        <taxon>Fungi</taxon>
        <taxon>Dikarya</taxon>
        <taxon>Ascomycota</taxon>
        <taxon>Pezizomycotina</taxon>
        <taxon>Lecanoromycetes</taxon>
        <taxon>OSLEUM clade</taxon>
        <taxon>Lecanoromycetidae</taxon>
        <taxon>Lecanorales</taxon>
        <taxon>Lecanorineae</taxon>
        <taxon>Parmeliaceae</taxon>
        <taxon>Imshaugia</taxon>
    </lineage>
</organism>
<dbReference type="AlphaFoldDB" id="A0A8H3ENS8"/>
<dbReference type="InterPro" id="IPR037460">
    <property type="entry name" value="SEST-like"/>
</dbReference>
<dbReference type="Proteomes" id="UP000664534">
    <property type="component" value="Unassembled WGS sequence"/>
</dbReference>
<gene>
    <name evidence="1" type="ORF">IMSHALPRED_006499</name>
</gene>
<protein>
    <recommendedName>
        <fullName evidence="3">SGNH hydrolase-type esterase domain-containing protein</fullName>
    </recommendedName>
</protein>
<evidence type="ECO:0000313" key="1">
    <source>
        <dbReference type="EMBL" id="CAF9907798.1"/>
    </source>
</evidence>